<dbReference type="PANTHER" id="PTHR42997">
    <property type="entry name" value="HIT FAMILY HYDROLASE"/>
    <property type="match status" value="1"/>
</dbReference>
<dbReference type="InterPro" id="IPR052908">
    <property type="entry name" value="AP-4-A_phosphorylase"/>
</dbReference>
<evidence type="ECO:0000259" key="3">
    <source>
        <dbReference type="PROSITE" id="PS51084"/>
    </source>
</evidence>
<dbReference type="InterPro" id="IPR019808">
    <property type="entry name" value="Histidine_triad_CS"/>
</dbReference>
<proteinExistence type="predicted"/>
<evidence type="ECO:0000313" key="5">
    <source>
        <dbReference type="Proteomes" id="UP001496627"/>
    </source>
</evidence>
<dbReference type="PROSITE" id="PS00892">
    <property type="entry name" value="HIT_1"/>
    <property type="match status" value="1"/>
</dbReference>
<feature type="domain" description="HIT" evidence="3">
    <location>
        <begin position="6"/>
        <end position="111"/>
    </location>
</feature>
<dbReference type="SUPFAM" id="SSF54197">
    <property type="entry name" value="HIT-like"/>
    <property type="match status" value="1"/>
</dbReference>
<accession>A0ABV0M7X7</accession>
<reference evidence="4 5" key="1">
    <citation type="submission" date="2024-05" db="EMBL/GenBank/DDBJ databases">
        <title>Neorhizobium sp. Rsf11, a plant growth promoting and heavy metal resistant PAH-degrader.</title>
        <authorList>
            <person name="Golubev S.N."/>
            <person name="Muratova A.Y."/>
            <person name="Markelova M.I."/>
        </authorList>
    </citation>
    <scope>NUCLEOTIDE SEQUENCE [LARGE SCALE GENOMIC DNA]</scope>
    <source>
        <strain evidence="4 5">Rsf11</strain>
    </source>
</reference>
<dbReference type="InterPro" id="IPR011146">
    <property type="entry name" value="HIT-like"/>
</dbReference>
<dbReference type="Pfam" id="PF01230">
    <property type="entry name" value="HIT"/>
    <property type="match status" value="1"/>
</dbReference>
<gene>
    <name evidence="4" type="ORF">ABK249_21700</name>
</gene>
<dbReference type="Proteomes" id="UP001496627">
    <property type="component" value="Unassembled WGS sequence"/>
</dbReference>
<comment type="caution">
    <text evidence="4">The sequence shown here is derived from an EMBL/GenBank/DDBJ whole genome shotgun (WGS) entry which is preliminary data.</text>
</comment>
<feature type="short sequence motif" description="Histidine triad motif" evidence="1">
    <location>
        <begin position="96"/>
        <end position="100"/>
    </location>
</feature>
<organism evidence="4 5">
    <name type="scientific">Neorhizobium phenanthreniclasticum</name>
    <dbReference type="NCBI Taxonomy" id="3157917"/>
    <lineage>
        <taxon>Bacteria</taxon>
        <taxon>Pseudomonadati</taxon>
        <taxon>Pseudomonadota</taxon>
        <taxon>Alphaproteobacteria</taxon>
        <taxon>Hyphomicrobiales</taxon>
        <taxon>Rhizobiaceae</taxon>
        <taxon>Rhizobium/Agrobacterium group</taxon>
        <taxon>Neorhizobium</taxon>
    </lineage>
</organism>
<dbReference type="PROSITE" id="PS51084">
    <property type="entry name" value="HIT_2"/>
    <property type="match status" value="1"/>
</dbReference>
<dbReference type="EMBL" id="JBEAAL010000019">
    <property type="protein sequence ID" value="MEQ1407541.1"/>
    <property type="molecule type" value="Genomic_DNA"/>
</dbReference>
<protein>
    <submittedName>
        <fullName evidence="4">HIT domain-containing protein</fullName>
    </submittedName>
</protein>
<dbReference type="Gene3D" id="3.30.428.10">
    <property type="entry name" value="HIT-like"/>
    <property type="match status" value="1"/>
</dbReference>
<evidence type="ECO:0000256" key="2">
    <source>
        <dbReference type="SAM" id="MobiDB-lite"/>
    </source>
</evidence>
<name>A0ABV0M7X7_9HYPH</name>
<dbReference type="PANTHER" id="PTHR42997:SF1">
    <property type="entry name" value="AP-4-A PHOSPHORYLASE"/>
    <property type="match status" value="1"/>
</dbReference>
<feature type="compositionally biased region" description="Polar residues" evidence="2">
    <location>
        <begin position="127"/>
        <end position="138"/>
    </location>
</feature>
<sequence length="146" mass="16327">MSPECPFCVANRSGKDQPVFANETCFFLKSTDEVLQHSGMIIPFRHVNSPFDLTPAEWIDTFDLLIRAKAHLDQTEPSGFNLGWNVGHAAGQAVDHVHLHVIARFADEPLTGQGIRYHLKQLKNRRQSSLDGPGSNSPPEHLPHRL</sequence>
<keyword evidence="5" id="KW-1185">Reference proteome</keyword>
<dbReference type="InterPro" id="IPR036265">
    <property type="entry name" value="HIT-like_sf"/>
</dbReference>
<dbReference type="RefSeq" id="WP_348863974.1">
    <property type="nucleotide sequence ID" value="NZ_JBEAAL010000019.1"/>
</dbReference>
<evidence type="ECO:0000256" key="1">
    <source>
        <dbReference type="PROSITE-ProRule" id="PRU00464"/>
    </source>
</evidence>
<evidence type="ECO:0000313" key="4">
    <source>
        <dbReference type="EMBL" id="MEQ1407541.1"/>
    </source>
</evidence>
<feature type="region of interest" description="Disordered" evidence="2">
    <location>
        <begin position="124"/>
        <end position="146"/>
    </location>
</feature>